<reference evidence="1" key="1">
    <citation type="submission" date="2021-04" db="EMBL/GenBank/DDBJ databases">
        <title>Sequencing of actinobacteria type strains.</title>
        <authorList>
            <person name="Nguyen G.-S."/>
            <person name="Wentzel A."/>
        </authorList>
    </citation>
    <scope>NUCLEOTIDE SEQUENCE</scope>
    <source>
        <strain evidence="1">DSM 42095</strain>
    </source>
</reference>
<evidence type="ECO:0000313" key="2">
    <source>
        <dbReference type="Proteomes" id="UP000675554"/>
    </source>
</evidence>
<keyword evidence="1" id="KW-0436">Ligase</keyword>
<dbReference type="SUPFAM" id="SSF55144">
    <property type="entry name" value="LigT-like"/>
    <property type="match status" value="1"/>
</dbReference>
<evidence type="ECO:0000313" key="1">
    <source>
        <dbReference type="EMBL" id="MBR7678005.1"/>
    </source>
</evidence>
<keyword evidence="2" id="KW-1185">Reference proteome</keyword>
<dbReference type="Proteomes" id="UP000675554">
    <property type="component" value="Unassembled WGS sequence"/>
</dbReference>
<accession>A0A8T4J1Z7</accession>
<sequence>MADHWWWRPGWRVGRRFHTWHLTFEDQPDVQRFVAAYRDALTGLEGLDLIPDRWLHLTMQGVGFTDEVSATDLEAIVDAVRARLLRIPAFDIHFTKASVTPEAVESFAEPAERVRDVRNAVRAGIADVWGHVPEAADGFKPHVSVAYSSADGPAAPVLEAVERANVPPATARVASVQLITLNRDARMYEWEPVAEIPLG</sequence>
<name>A0A8T4J1Z7_9ACTN</name>
<protein>
    <submittedName>
        <fullName evidence="1">2'-5' RNA ligase family protein</fullName>
    </submittedName>
</protein>
<dbReference type="GO" id="GO:0016874">
    <property type="term" value="F:ligase activity"/>
    <property type="evidence" value="ECO:0007669"/>
    <property type="project" value="UniProtKB-KW"/>
</dbReference>
<dbReference type="Pfam" id="PF13563">
    <property type="entry name" value="2_5_RNA_ligase2"/>
    <property type="match status" value="1"/>
</dbReference>
<dbReference type="EMBL" id="JAGSMN010001157">
    <property type="protein sequence ID" value="MBR7678005.1"/>
    <property type="molecule type" value="Genomic_DNA"/>
</dbReference>
<dbReference type="Gene3D" id="3.90.1140.10">
    <property type="entry name" value="Cyclic phosphodiesterase"/>
    <property type="match status" value="1"/>
</dbReference>
<proteinExistence type="predicted"/>
<gene>
    <name evidence="1" type="ORF">KDA82_34480</name>
</gene>
<organism evidence="1 2">
    <name type="scientific">Streptomyces daliensis</name>
    <dbReference type="NCBI Taxonomy" id="299421"/>
    <lineage>
        <taxon>Bacteria</taxon>
        <taxon>Bacillati</taxon>
        <taxon>Actinomycetota</taxon>
        <taxon>Actinomycetes</taxon>
        <taxon>Kitasatosporales</taxon>
        <taxon>Streptomycetaceae</taxon>
        <taxon>Streptomyces</taxon>
    </lineage>
</organism>
<dbReference type="InterPro" id="IPR009097">
    <property type="entry name" value="Cyclic_Pdiesterase"/>
</dbReference>
<dbReference type="AlphaFoldDB" id="A0A8T4J1Z7"/>
<comment type="caution">
    <text evidence="1">The sequence shown here is derived from an EMBL/GenBank/DDBJ whole genome shotgun (WGS) entry which is preliminary data.</text>
</comment>